<dbReference type="PROSITE" id="PS51257">
    <property type="entry name" value="PROKAR_LIPOPROTEIN"/>
    <property type="match status" value="1"/>
</dbReference>
<sequence length="49" mass="5582">MYVHRHVYPFLTIFLASCQRLSLFMSRPNCFVADLDVISMSGSVLSSLQ</sequence>
<dbReference type="Proteomes" id="UP000315783">
    <property type="component" value="Unassembled WGS sequence"/>
</dbReference>
<keyword evidence="2" id="KW-1185">Reference proteome</keyword>
<protein>
    <submittedName>
        <fullName evidence="1">Uncharacterized protein</fullName>
    </submittedName>
</protein>
<evidence type="ECO:0000313" key="2">
    <source>
        <dbReference type="Proteomes" id="UP000315783"/>
    </source>
</evidence>
<reference evidence="1 2" key="1">
    <citation type="journal article" date="2019" name="Appl. Microbiol. Biotechnol.">
        <title>Genome sequence of Isaria javanica and comparative genome analysis insights into family S53 peptidase evolution in fungal entomopathogens.</title>
        <authorList>
            <person name="Lin R."/>
            <person name="Zhang X."/>
            <person name="Xin B."/>
            <person name="Zou M."/>
            <person name="Gao Y."/>
            <person name="Qin F."/>
            <person name="Hu Q."/>
            <person name="Xie B."/>
            <person name="Cheng X."/>
        </authorList>
    </citation>
    <scope>NUCLEOTIDE SEQUENCE [LARGE SCALE GENOMIC DNA]</scope>
    <source>
        <strain evidence="1 2">IJ1G</strain>
    </source>
</reference>
<dbReference type="EMBL" id="SPUK01000008">
    <property type="protein sequence ID" value="TQV95048.1"/>
    <property type="molecule type" value="Genomic_DNA"/>
</dbReference>
<gene>
    <name evidence="1" type="ORF">IF1G_06035</name>
</gene>
<dbReference type="AlphaFoldDB" id="A0A545V016"/>
<accession>A0A545V016</accession>
<name>A0A545V016_9HYPO</name>
<organism evidence="1 2">
    <name type="scientific">Cordyceps javanica</name>
    <dbReference type="NCBI Taxonomy" id="43265"/>
    <lineage>
        <taxon>Eukaryota</taxon>
        <taxon>Fungi</taxon>
        <taxon>Dikarya</taxon>
        <taxon>Ascomycota</taxon>
        <taxon>Pezizomycotina</taxon>
        <taxon>Sordariomycetes</taxon>
        <taxon>Hypocreomycetidae</taxon>
        <taxon>Hypocreales</taxon>
        <taxon>Cordycipitaceae</taxon>
        <taxon>Cordyceps</taxon>
    </lineage>
</organism>
<comment type="caution">
    <text evidence="1">The sequence shown here is derived from an EMBL/GenBank/DDBJ whole genome shotgun (WGS) entry which is preliminary data.</text>
</comment>
<proteinExistence type="predicted"/>
<evidence type="ECO:0000313" key="1">
    <source>
        <dbReference type="EMBL" id="TQV95048.1"/>
    </source>
</evidence>